<dbReference type="RefSeq" id="WP_116342923.1">
    <property type="nucleotide sequence ID" value="NZ_OFSP01000078.1"/>
</dbReference>
<dbReference type="Proteomes" id="UP000256297">
    <property type="component" value="Unassembled WGS sequence"/>
</dbReference>
<keyword evidence="1" id="KW-0732">Signal</keyword>
<reference evidence="3" key="1">
    <citation type="submission" date="2018-01" db="EMBL/GenBank/DDBJ databases">
        <authorList>
            <person name="Gaut B.S."/>
            <person name="Morton B.R."/>
            <person name="Clegg M.T."/>
            <person name="Duvall M.R."/>
        </authorList>
    </citation>
    <scope>NUCLEOTIDE SEQUENCE [LARGE SCALE GENOMIC DNA]</scope>
</reference>
<comment type="caution">
    <text evidence="2">The sequence shown here is derived from an EMBL/GenBank/DDBJ whole genome shotgun (WGS) entry which is preliminary data.</text>
</comment>
<sequence length="406" mass="44136">MIRPLLLCALVLTSSASALAADTDPLDFDYHIVARAVDRPALIFNDGLSTYIQPRPGQAVHADGALQTGPYWVVDGVPDVVRYTVNGQPVLARWKRANGFTSEPANPAGDLPRSLAGISGRLALIGSYTTLPVVRPGRSSLPLAQMIKSIAPAGWTGTAQKDIPLTEDVAVELGDGENWLQALARVLERRNLYAEVDFIRRNIALRAAPPKGFSVVAEPARQDGPLQAASLPAAGTPLPEGPTLASAFGAVAIRDNKQGRIEIRFEKEPKDLVLRDDSGSKIWTNWEEAQRVLSFSTVDRFTATADGKSVQVDRAPEIEYVFPRENAAGLEMVFEKDGATYLSFAKSMVSVSVFGDEHKRNGEQKDRYYKFDGIAARLTVIADGNVVYVDRVPQVRFKEQPGKVAL</sequence>
<name>A0A375CQX1_9BURK</name>
<organism evidence="2 3">
    <name type="scientific">Cupriavidus taiwanensis</name>
    <dbReference type="NCBI Taxonomy" id="164546"/>
    <lineage>
        <taxon>Bacteria</taxon>
        <taxon>Pseudomonadati</taxon>
        <taxon>Pseudomonadota</taxon>
        <taxon>Betaproteobacteria</taxon>
        <taxon>Burkholderiales</taxon>
        <taxon>Burkholderiaceae</taxon>
        <taxon>Cupriavidus</taxon>
    </lineage>
</organism>
<evidence type="ECO:0000313" key="2">
    <source>
        <dbReference type="EMBL" id="SOY77620.1"/>
    </source>
</evidence>
<accession>A0A375CQX1</accession>
<evidence type="ECO:0008006" key="4">
    <source>
        <dbReference type="Google" id="ProtNLM"/>
    </source>
</evidence>
<dbReference type="AlphaFoldDB" id="A0A375CQX1"/>
<evidence type="ECO:0000256" key="1">
    <source>
        <dbReference type="SAM" id="SignalP"/>
    </source>
</evidence>
<feature type="signal peptide" evidence="1">
    <location>
        <begin position="1"/>
        <end position="20"/>
    </location>
</feature>
<proteinExistence type="predicted"/>
<dbReference type="EMBL" id="OFSP01000078">
    <property type="protein sequence ID" value="SOY77620.1"/>
    <property type="molecule type" value="Genomic_DNA"/>
</dbReference>
<protein>
    <recommendedName>
        <fullName evidence="4">Pilus assembly protein PilL</fullName>
    </recommendedName>
</protein>
<feature type="chain" id="PRO_5016944795" description="Pilus assembly protein PilL" evidence="1">
    <location>
        <begin position="21"/>
        <end position="406"/>
    </location>
</feature>
<gene>
    <name evidence="2" type="ORF">CBM2589_U10134</name>
</gene>
<evidence type="ECO:0000313" key="3">
    <source>
        <dbReference type="Proteomes" id="UP000256297"/>
    </source>
</evidence>